<keyword evidence="5" id="KW-1185">Reference proteome</keyword>
<evidence type="ECO:0000256" key="2">
    <source>
        <dbReference type="SAM" id="SignalP"/>
    </source>
</evidence>
<evidence type="ECO:0000259" key="3">
    <source>
        <dbReference type="SMART" id="SM00849"/>
    </source>
</evidence>
<feature type="signal peptide" evidence="2">
    <location>
        <begin position="1"/>
        <end position="21"/>
    </location>
</feature>
<dbReference type="Proteomes" id="UP000501466">
    <property type="component" value="Chromosome"/>
</dbReference>
<dbReference type="RefSeq" id="WP_173291412.1">
    <property type="nucleotide sequence ID" value="NZ_AP021888.1"/>
</dbReference>
<name>A0A6F8PNL6_9GAMM</name>
<reference evidence="5" key="1">
    <citation type="submission" date="2019-11" db="EMBL/GenBank/DDBJ databases">
        <title>Isolation and characterization of two novel species in the genus Thiomicrorhabdus.</title>
        <authorList>
            <person name="Mochizuki J."/>
            <person name="Kojima H."/>
            <person name="Fukui M."/>
        </authorList>
    </citation>
    <scope>NUCLEOTIDE SEQUENCE [LARGE SCALE GENOMIC DNA]</scope>
    <source>
        <strain evidence="5">AkT22</strain>
    </source>
</reference>
<accession>A0A6F8PNL6</accession>
<dbReference type="InterPro" id="IPR050855">
    <property type="entry name" value="NDM-1-like"/>
</dbReference>
<dbReference type="AlphaFoldDB" id="A0A6F8PNL6"/>
<dbReference type="InterPro" id="IPR036866">
    <property type="entry name" value="RibonucZ/Hydroxyglut_hydro"/>
</dbReference>
<dbReference type="Pfam" id="PF00753">
    <property type="entry name" value="Lactamase_B"/>
    <property type="match status" value="1"/>
</dbReference>
<sequence length="362" mass="40712">MFKKLLLVITSLTTFSSASFAQPFEDAYLKGFETYAKETGMASFQTYVDEVKKLQKAQGYIGEALPLPEFKEIMPNVYTMTGALMWATKENFGLNNNISFVIFPEGVFVFNAGPNPVVAYSAHKMIKRITSKPIKWIAIENNQGHANLGASYWWDVGVRHIYSQELAIEDFNKSYDRSVQRGMERGDEALYGITRNMSAHYTPFKDALDIDVGGGEKVQLRYFGEAHTRGSTVAYVPSKKLLFTGDLGYADRMIAVFPYTNTQDWMGAFAKMQAFAGDDATVIPGHGGAASMQKVKTDTYDYLVYMREEALKLIKQGKGVESASEIDQSQFNWRPVYAQTHEGNAKKIFNDVLRHLKQHPNP</sequence>
<dbReference type="PANTHER" id="PTHR42951:SF4">
    <property type="entry name" value="ACYL-COENZYME A THIOESTERASE MBLAC2"/>
    <property type="match status" value="1"/>
</dbReference>
<organism evidence="4 5">
    <name type="scientific">Thiosulfativibrio zosterae</name>
    <dbReference type="NCBI Taxonomy" id="2675053"/>
    <lineage>
        <taxon>Bacteria</taxon>
        <taxon>Pseudomonadati</taxon>
        <taxon>Pseudomonadota</taxon>
        <taxon>Gammaproteobacteria</taxon>
        <taxon>Thiotrichales</taxon>
        <taxon>Piscirickettsiaceae</taxon>
        <taxon>Thiosulfativibrio</taxon>
    </lineage>
</organism>
<comment type="similarity">
    <text evidence="1">Belongs to the metallo-beta-lactamase superfamily. Class-B beta-lactamase family.</text>
</comment>
<dbReference type="GO" id="GO:0016787">
    <property type="term" value="F:hydrolase activity"/>
    <property type="evidence" value="ECO:0007669"/>
    <property type="project" value="UniProtKB-KW"/>
</dbReference>
<dbReference type="PANTHER" id="PTHR42951">
    <property type="entry name" value="METALLO-BETA-LACTAMASE DOMAIN-CONTAINING"/>
    <property type="match status" value="1"/>
</dbReference>
<dbReference type="InterPro" id="IPR001279">
    <property type="entry name" value="Metallo-B-lactamas"/>
</dbReference>
<evidence type="ECO:0000313" key="4">
    <source>
        <dbReference type="EMBL" id="BBP43627.1"/>
    </source>
</evidence>
<dbReference type="CDD" id="cd16282">
    <property type="entry name" value="metallo-hydrolase-like_MBL-fold"/>
    <property type="match status" value="1"/>
</dbReference>
<protein>
    <submittedName>
        <fullName evidence="4">MBL fold metallo-hydrolase</fullName>
    </submittedName>
</protein>
<feature type="chain" id="PRO_5026312289" evidence="2">
    <location>
        <begin position="22"/>
        <end position="362"/>
    </location>
</feature>
<proteinExistence type="inferred from homology"/>
<feature type="domain" description="Metallo-beta-lactamase" evidence="3">
    <location>
        <begin position="95"/>
        <end position="286"/>
    </location>
</feature>
<dbReference type="GO" id="GO:0017001">
    <property type="term" value="P:antibiotic catabolic process"/>
    <property type="evidence" value="ECO:0007669"/>
    <property type="project" value="UniProtKB-ARBA"/>
</dbReference>
<dbReference type="SUPFAM" id="SSF56281">
    <property type="entry name" value="Metallo-hydrolase/oxidoreductase"/>
    <property type="match status" value="1"/>
</dbReference>
<evidence type="ECO:0000256" key="1">
    <source>
        <dbReference type="ARBA" id="ARBA00005250"/>
    </source>
</evidence>
<dbReference type="KEGG" id="tzo:THMIRHAT_13730"/>
<gene>
    <name evidence="4" type="ORF">THMIRHAT_13730</name>
</gene>
<evidence type="ECO:0000313" key="5">
    <source>
        <dbReference type="Proteomes" id="UP000501466"/>
    </source>
</evidence>
<dbReference type="EMBL" id="AP021888">
    <property type="protein sequence ID" value="BBP43627.1"/>
    <property type="molecule type" value="Genomic_DNA"/>
</dbReference>
<dbReference type="SMART" id="SM00849">
    <property type="entry name" value="Lactamase_B"/>
    <property type="match status" value="1"/>
</dbReference>
<dbReference type="Gene3D" id="3.60.15.10">
    <property type="entry name" value="Ribonuclease Z/Hydroxyacylglutathione hydrolase-like"/>
    <property type="match status" value="1"/>
</dbReference>
<keyword evidence="2" id="KW-0732">Signal</keyword>
<keyword evidence="4" id="KW-0378">Hydrolase</keyword>